<dbReference type="CDD" id="cd16917">
    <property type="entry name" value="HATPase_UhpB-NarQ-NarX-like"/>
    <property type="match status" value="1"/>
</dbReference>
<keyword evidence="13" id="KW-1185">Reference proteome</keyword>
<dbReference type="AlphaFoldDB" id="A0A4U1C7N1"/>
<evidence type="ECO:0000313" key="13">
    <source>
        <dbReference type="Proteomes" id="UP000310477"/>
    </source>
</evidence>
<evidence type="ECO:0000256" key="3">
    <source>
        <dbReference type="ARBA" id="ARBA00022553"/>
    </source>
</evidence>
<dbReference type="GO" id="GO:0016020">
    <property type="term" value="C:membrane"/>
    <property type="evidence" value="ECO:0007669"/>
    <property type="project" value="InterPro"/>
</dbReference>
<proteinExistence type="predicted"/>
<evidence type="ECO:0000256" key="5">
    <source>
        <dbReference type="ARBA" id="ARBA00022741"/>
    </source>
</evidence>
<dbReference type="PANTHER" id="PTHR24421:SF10">
    <property type="entry name" value="NITRATE_NITRITE SENSOR PROTEIN NARQ"/>
    <property type="match status" value="1"/>
</dbReference>
<dbReference type="InterPro" id="IPR019734">
    <property type="entry name" value="TPR_rpt"/>
</dbReference>
<dbReference type="OrthoDB" id="9778366at2"/>
<dbReference type="SUPFAM" id="SSF48452">
    <property type="entry name" value="TPR-like"/>
    <property type="match status" value="2"/>
</dbReference>
<feature type="domain" description="Histidine kinase" evidence="11">
    <location>
        <begin position="483"/>
        <end position="675"/>
    </location>
</feature>
<comment type="caution">
    <text evidence="12">The sequence shown here is derived from an EMBL/GenBank/DDBJ whole genome shotgun (WGS) entry which is preliminary data.</text>
</comment>
<gene>
    <name evidence="12" type="ORF">FA045_09520</name>
</gene>
<dbReference type="EC" id="2.7.13.3" evidence="2"/>
<evidence type="ECO:0000313" key="12">
    <source>
        <dbReference type="EMBL" id="TKC01464.1"/>
    </source>
</evidence>
<evidence type="ECO:0000256" key="4">
    <source>
        <dbReference type="ARBA" id="ARBA00022679"/>
    </source>
</evidence>
<dbReference type="Pfam" id="PF02518">
    <property type="entry name" value="HATPase_c"/>
    <property type="match status" value="1"/>
</dbReference>
<evidence type="ECO:0000256" key="9">
    <source>
        <dbReference type="SAM" id="Phobius"/>
    </source>
</evidence>
<dbReference type="InterPro" id="IPR011712">
    <property type="entry name" value="Sig_transdc_His_kin_sub3_dim/P"/>
</dbReference>
<name>A0A4U1C7N1_9SPHI</name>
<dbReference type="InterPro" id="IPR005467">
    <property type="entry name" value="His_kinase_dom"/>
</dbReference>
<dbReference type="GO" id="GO:0005524">
    <property type="term" value="F:ATP binding"/>
    <property type="evidence" value="ECO:0007669"/>
    <property type="project" value="UniProtKB-KW"/>
</dbReference>
<evidence type="ECO:0000256" key="6">
    <source>
        <dbReference type="ARBA" id="ARBA00022777"/>
    </source>
</evidence>
<keyword evidence="3" id="KW-0597">Phosphoprotein</keyword>
<dbReference type="GO" id="GO:0046983">
    <property type="term" value="F:protein dimerization activity"/>
    <property type="evidence" value="ECO:0007669"/>
    <property type="project" value="InterPro"/>
</dbReference>
<evidence type="ECO:0000256" key="1">
    <source>
        <dbReference type="ARBA" id="ARBA00000085"/>
    </source>
</evidence>
<dbReference type="GO" id="GO:0000155">
    <property type="term" value="F:phosphorelay sensor kinase activity"/>
    <property type="evidence" value="ECO:0007669"/>
    <property type="project" value="InterPro"/>
</dbReference>
<dbReference type="InterPro" id="IPR050482">
    <property type="entry name" value="Sensor_HK_TwoCompSys"/>
</dbReference>
<organism evidence="12 13">
    <name type="scientific">Pedobacter cryotolerans</name>
    <dbReference type="NCBI Taxonomy" id="2571270"/>
    <lineage>
        <taxon>Bacteria</taxon>
        <taxon>Pseudomonadati</taxon>
        <taxon>Bacteroidota</taxon>
        <taxon>Sphingobacteriia</taxon>
        <taxon>Sphingobacteriales</taxon>
        <taxon>Sphingobacteriaceae</taxon>
        <taxon>Pedobacter</taxon>
    </lineage>
</organism>
<dbReference type="SUPFAM" id="SSF55874">
    <property type="entry name" value="ATPase domain of HSP90 chaperone/DNA topoisomerase II/histidine kinase"/>
    <property type="match status" value="1"/>
</dbReference>
<dbReference type="PANTHER" id="PTHR24421">
    <property type="entry name" value="NITRATE/NITRITE SENSOR PROTEIN NARX-RELATED"/>
    <property type="match status" value="1"/>
</dbReference>
<keyword evidence="9" id="KW-1133">Transmembrane helix</keyword>
<sequence length="676" mass="77023">MKSLSPFLKSTLPIIISTLFAVNLAFSQTLNTDSLKNLIKTAKDDTTRAIQMRKLASYQILHDNKADDGLALLNNTEILAKKIGFARGICEVLLTRGNYHFRRSEWGKAIECFSEINEHADKIPDYTIKNRSKMIALNNLAGIYSKNGDKTTALNYYLKARVILEKLKPDATSLCTIYINIATHYSALNQIKKTNEYLNLCYPLLNKAKPYLKHLYWSEKVGLADNMKNGKMYKSYMDSLKKNLKTNELSDFEKDNYRMALYEMEGKYNQTYLKNIPKAISIYKNKLALAQKIEDVAEISYTNNKLGEIYYNLNDYNLATDYLKKANEGAKKDAIQEIVLSSSKLLSEIYYKQNKSDSAYRSLSSSFAIRDSLNTEKNLAQLNFLENGYQTEKKEKTIAQLKLLNIEKELAANQRNKLLLIVIISSIALLIILVLLYRSSRQKQIIADKDSVLKGEQIKFLERQQQVVSLQSMVNGQETERNRIAQDLHDGLGGLFSTIKMQLSTLKHEEKYLESNELFQKSYKLVDMASVEVRRIAHNMMPEVLIKIGLVPAIQELCNSVNAGKLLNVSVQAYGMDERLNASTEMMLFRIIQELLNNIIKHANATVVIIQFNREAERLSVTVEDNGRGFDLKENNTTAGLQSVKNRVDYLQGKLSIDSEHEVGTTVLMDFLINNQ</sequence>
<dbReference type="Gene3D" id="1.20.5.1930">
    <property type="match status" value="1"/>
</dbReference>
<dbReference type="Pfam" id="PF07730">
    <property type="entry name" value="HisKA_3"/>
    <property type="match status" value="1"/>
</dbReference>
<dbReference type="Gene3D" id="1.25.40.10">
    <property type="entry name" value="Tetratricopeptide repeat domain"/>
    <property type="match status" value="2"/>
</dbReference>
<keyword evidence="4" id="KW-0808">Transferase</keyword>
<evidence type="ECO:0000256" key="10">
    <source>
        <dbReference type="SAM" id="SignalP"/>
    </source>
</evidence>
<dbReference type="Gene3D" id="3.30.565.10">
    <property type="entry name" value="Histidine kinase-like ATPase, C-terminal domain"/>
    <property type="match status" value="1"/>
</dbReference>
<keyword evidence="7" id="KW-0067">ATP-binding</keyword>
<feature type="signal peptide" evidence="10">
    <location>
        <begin position="1"/>
        <end position="21"/>
    </location>
</feature>
<keyword evidence="8" id="KW-0902">Two-component regulatory system</keyword>
<feature type="chain" id="PRO_5020869181" description="histidine kinase" evidence="10">
    <location>
        <begin position="22"/>
        <end position="676"/>
    </location>
</feature>
<evidence type="ECO:0000256" key="2">
    <source>
        <dbReference type="ARBA" id="ARBA00012438"/>
    </source>
</evidence>
<dbReference type="InterPro" id="IPR036890">
    <property type="entry name" value="HATPase_C_sf"/>
</dbReference>
<keyword evidence="10" id="KW-0732">Signal</keyword>
<accession>A0A4U1C7N1</accession>
<reference evidence="12 13" key="1">
    <citation type="submission" date="2019-04" db="EMBL/GenBank/DDBJ databases">
        <title>Pedobacter sp. AR-2-6 sp. nov., isolated from Arctic soil.</title>
        <authorList>
            <person name="Dahal R.H."/>
            <person name="Kim D.-U."/>
        </authorList>
    </citation>
    <scope>NUCLEOTIDE SEQUENCE [LARGE SCALE GENOMIC DNA]</scope>
    <source>
        <strain evidence="12 13">AR-2-6</strain>
    </source>
</reference>
<dbReference type="InterPro" id="IPR003594">
    <property type="entry name" value="HATPase_dom"/>
</dbReference>
<keyword evidence="9" id="KW-0812">Transmembrane</keyword>
<dbReference type="RefSeq" id="WP_136876832.1">
    <property type="nucleotide sequence ID" value="NZ_SWBO01000004.1"/>
</dbReference>
<keyword evidence="5" id="KW-0547">Nucleotide-binding</keyword>
<evidence type="ECO:0000256" key="7">
    <source>
        <dbReference type="ARBA" id="ARBA00022840"/>
    </source>
</evidence>
<comment type="catalytic activity">
    <reaction evidence="1">
        <text>ATP + protein L-histidine = ADP + protein N-phospho-L-histidine.</text>
        <dbReference type="EC" id="2.7.13.3"/>
    </reaction>
</comment>
<dbReference type="EMBL" id="SWBO01000004">
    <property type="protein sequence ID" value="TKC01464.1"/>
    <property type="molecule type" value="Genomic_DNA"/>
</dbReference>
<evidence type="ECO:0000256" key="8">
    <source>
        <dbReference type="ARBA" id="ARBA00023012"/>
    </source>
</evidence>
<feature type="transmembrane region" description="Helical" evidence="9">
    <location>
        <begin position="418"/>
        <end position="437"/>
    </location>
</feature>
<dbReference type="PROSITE" id="PS50109">
    <property type="entry name" value="HIS_KIN"/>
    <property type="match status" value="1"/>
</dbReference>
<dbReference type="SMART" id="SM00387">
    <property type="entry name" value="HATPase_c"/>
    <property type="match status" value="1"/>
</dbReference>
<protein>
    <recommendedName>
        <fullName evidence="2">histidine kinase</fullName>
        <ecNumber evidence="2">2.7.13.3</ecNumber>
    </recommendedName>
</protein>
<evidence type="ECO:0000259" key="11">
    <source>
        <dbReference type="PROSITE" id="PS50109"/>
    </source>
</evidence>
<keyword evidence="6" id="KW-0418">Kinase</keyword>
<dbReference type="SMART" id="SM00028">
    <property type="entry name" value="TPR"/>
    <property type="match status" value="3"/>
</dbReference>
<dbReference type="Proteomes" id="UP000310477">
    <property type="component" value="Unassembled WGS sequence"/>
</dbReference>
<keyword evidence="9" id="KW-0472">Membrane</keyword>
<dbReference type="InterPro" id="IPR011990">
    <property type="entry name" value="TPR-like_helical_dom_sf"/>
</dbReference>